<evidence type="ECO:0000256" key="1">
    <source>
        <dbReference type="ARBA" id="ARBA00004442"/>
    </source>
</evidence>
<dbReference type="AlphaFoldDB" id="A0A1H7RQR7"/>
<keyword evidence="3 6" id="KW-0732">Signal</keyword>
<feature type="signal peptide" evidence="6">
    <location>
        <begin position="1"/>
        <end position="22"/>
    </location>
</feature>
<evidence type="ECO:0000259" key="8">
    <source>
        <dbReference type="Pfam" id="PF14322"/>
    </source>
</evidence>
<evidence type="ECO:0000256" key="3">
    <source>
        <dbReference type="ARBA" id="ARBA00022729"/>
    </source>
</evidence>
<comment type="subcellular location">
    <subcellularLocation>
        <location evidence="1">Cell outer membrane</location>
    </subcellularLocation>
</comment>
<sequence length="634" mass="72613">MKNYCRKLLMVMVTTIVFVSCARLDIPPVNLVTNEDIFTTTNGITAYFARMYSSLPLEDYRYSHNRAWNNERVTHNVGGITGEAVGRDTQMRPAAHWFQEGYALIRDVNVFISTLMEYANYHDPENVEHWIAEARMIRGFAYMTMAKRYGGVPIVNEVIDDYAAALLPRNSEEEVWDQISEDFQYAVDHMRGDSEDGRFNRYAAAAYKAHAMLHAASIANFSTIRHTDTRNGGALVCGIPAERAADYYRQAYEATKIVDEGGYSLYMNEWQEGNAEAQYNNFMNLYQRVPNSESIFVRYFRYPELPHSWDAIYGPLQYAIGGLSGGLTPSYDLVSEFDGIGDFVDENNRYILYDNTMGPFEHAEPRLRATVILPGDSYKGSPIEVYRGIYTGTYPVDGLTKLYDINDNFSLYNSNPNLLTSISNIEQQYYTLPNGQRMRAAGLSGAFSSENRGSRTGFHLRKLLDPTIPPAEVDNFRSESDWVDMRYAEVLLTRAEAAYELHELGQDGGNYIEEAFEAVQLIRRRAGANLMAGSAELNRETIRRERRKELAFESKAYWDQVRWRVFSDMFPDNPVRRLKGALAFYVPSEDKWFFDVKGVELGNADRVFQELWYYVDIPADQISRNPMLIQNPGY</sequence>
<name>A0A1H7RQR7_9SPHI</name>
<proteinExistence type="inferred from homology"/>
<dbReference type="PROSITE" id="PS51257">
    <property type="entry name" value="PROKAR_LIPOPROTEIN"/>
    <property type="match status" value="1"/>
</dbReference>
<dbReference type="InterPro" id="IPR011990">
    <property type="entry name" value="TPR-like_helical_dom_sf"/>
</dbReference>
<gene>
    <name evidence="9" type="ORF">SAMN05421740_107243</name>
</gene>
<comment type="similarity">
    <text evidence="2">Belongs to the SusD family.</text>
</comment>
<organism evidence="9 10">
    <name type="scientific">Parapedobacter koreensis</name>
    <dbReference type="NCBI Taxonomy" id="332977"/>
    <lineage>
        <taxon>Bacteria</taxon>
        <taxon>Pseudomonadati</taxon>
        <taxon>Bacteroidota</taxon>
        <taxon>Sphingobacteriia</taxon>
        <taxon>Sphingobacteriales</taxon>
        <taxon>Sphingobacteriaceae</taxon>
        <taxon>Parapedobacter</taxon>
    </lineage>
</organism>
<feature type="chain" id="PRO_5011639865" evidence="6">
    <location>
        <begin position="23"/>
        <end position="634"/>
    </location>
</feature>
<evidence type="ECO:0000256" key="6">
    <source>
        <dbReference type="SAM" id="SignalP"/>
    </source>
</evidence>
<dbReference type="EMBL" id="FNZR01000007">
    <property type="protein sequence ID" value="SEL62359.1"/>
    <property type="molecule type" value="Genomic_DNA"/>
</dbReference>
<keyword evidence="5" id="KW-0998">Cell outer membrane</keyword>
<feature type="domain" description="SusD-like N-terminal" evidence="8">
    <location>
        <begin position="90"/>
        <end position="210"/>
    </location>
</feature>
<evidence type="ECO:0000256" key="5">
    <source>
        <dbReference type="ARBA" id="ARBA00023237"/>
    </source>
</evidence>
<dbReference type="InterPro" id="IPR033985">
    <property type="entry name" value="SusD-like_N"/>
</dbReference>
<feature type="domain" description="RagB/SusD" evidence="7">
    <location>
        <begin position="321"/>
        <end position="634"/>
    </location>
</feature>
<keyword evidence="4" id="KW-0472">Membrane</keyword>
<keyword evidence="10" id="KW-1185">Reference proteome</keyword>
<evidence type="ECO:0000313" key="9">
    <source>
        <dbReference type="EMBL" id="SEL62359.1"/>
    </source>
</evidence>
<dbReference type="RefSeq" id="WP_177181186.1">
    <property type="nucleotide sequence ID" value="NZ_FNZR01000007.1"/>
</dbReference>
<evidence type="ECO:0000313" key="10">
    <source>
        <dbReference type="Proteomes" id="UP000198916"/>
    </source>
</evidence>
<evidence type="ECO:0000256" key="4">
    <source>
        <dbReference type="ARBA" id="ARBA00023136"/>
    </source>
</evidence>
<dbReference type="InterPro" id="IPR012944">
    <property type="entry name" value="SusD_RagB_dom"/>
</dbReference>
<protein>
    <submittedName>
        <fullName evidence="9">Starch-binding associating with outer membrane</fullName>
    </submittedName>
</protein>
<dbReference type="Pfam" id="PF14322">
    <property type="entry name" value="SusD-like_3"/>
    <property type="match status" value="1"/>
</dbReference>
<reference evidence="10" key="1">
    <citation type="submission" date="2016-10" db="EMBL/GenBank/DDBJ databases">
        <authorList>
            <person name="Varghese N."/>
            <person name="Submissions S."/>
        </authorList>
    </citation>
    <scope>NUCLEOTIDE SEQUENCE [LARGE SCALE GENOMIC DNA]</scope>
    <source>
        <strain evidence="10">Jip14</strain>
    </source>
</reference>
<dbReference type="GO" id="GO:0009279">
    <property type="term" value="C:cell outer membrane"/>
    <property type="evidence" value="ECO:0007669"/>
    <property type="project" value="UniProtKB-SubCell"/>
</dbReference>
<dbReference type="STRING" id="332977.SAMN05421740_107243"/>
<evidence type="ECO:0000259" key="7">
    <source>
        <dbReference type="Pfam" id="PF07980"/>
    </source>
</evidence>
<dbReference type="SUPFAM" id="SSF48452">
    <property type="entry name" value="TPR-like"/>
    <property type="match status" value="1"/>
</dbReference>
<dbReference type="Pfam" id="PF07980">
    <property type="entry name" value="SusD_RagB"/>
    <property type="match status" value="1"/>
</dbReference>
<accession>A0A1H7RQR7</accession>
<evidence type="ECO:0000256" key="2">
    <source>
        <dbReference type="ARBA" id="ARBA00006275"/>
    </source>
</evidence>
<dbReference type="Gene3D" id="1.25.40.390">
    <property type="match status" value="1"/>
</dbReference>
<dbReference type="Proteomes" id="UP000198916">
    <property type="component" value="Unassembled WGS sequence"/>
</dbReference>